<dbReference type="Pfam" id="PF04752">
    <property type="entry name" value="ChaC"/>
    <property type="match status" value="1"/>
</dbReference>
<evidence type="ECO:0000313" key="3">
    <source>
        <dbReference type="EMBL" id="RKP31409.1"/>
    </source>
</evidence>
<dbReference type="GO" id="GO:0005737">
    <property type="term" value="C:cytoplasm"/>
    <property type="evidence" value="ECO:0007669"/>
    <property type="project" value="TreeGrafter"/>
</dbReference>
<reference evidence="4" key="1">
    <citation type="journal article" date="2018" name="Nat. Microbiol.">
        <title>Leveraging single-cell genomics to expand the fungal tree of life.</title>
        <authorList>
            <person name="Ahrendt S.R."/>
            <person name="Quandt C.A."/>
            <person name="Ciobanu D."/>
            <person name="Clum A."/>
            <person name="Salamov A."/>
            <person name="Andreopoulos B."/>
            <person name="Cheng J.F."/>
            <person name="Woyke T."/>
            <person name="Pelin A."/>
            <person name="Henrissat B."/>
            <person name="Reynolds N.K."/>
            <person name="Benny G.L."/>
            <person name="Smith M.E."/>
            <person name="James T.Y."/>
            <person name="Grigoriev I.V."/>
        </authorList>
    </citation>
    <scope>NUCLEOTIDE SEQUENCE [LARGE SCALE GENOMIC DNA]</scope>
    <source>
        <strain evidence="4">Baker2002</strain>
    </source>
</reference>
<dbReference type="PANTHER" id="PTHR12192">
    <property type="entry name" value="CATION TRANSPORT PROTEIN CHAC-RELATED"/>
    <property type="match status" value="1"/>
</dbReference>
<dbReference type="AlphaFoldDB" id="A0A4V1J3A8"/>
<dbReference type="EMBL" id="ML004442">
    <property type="protein sequence ID" value="RKP31409.1"/>
    <property type="molecule type" value="Genomic_DNA"/>
</dbReference>
<evidence type="ECO:0000256" key="1">
    <source>
        <dbReference type="ARBA" id="ARBA00012344"/>
    </source>
</evidence>
<dbReference type="PANTHER" id="PTHR12192:SF2">
    <property type="entry name" value="GLUTATHIONE-SPECIFIC GAMMA-GLUTAMYLCYCLOTRANSFERASE 2"/>
    <property type="match status" value="1"/>
</dbReference>
<dbReference type="EC" id="4.3.2.7" evidence="1"/>
<dbReference type="GO" id="GO:0006751">
    <property type="term" value="P:glutathione catabolic process"/>
    <property type="evidence" value="ECO:0007669"/>
    <property type="project" value="InterPro"/>
</dbReference>
<sequence>MTQKGLWIIGYGSLIFRPPPLYAFRVTGTLTGYLRRFWQSSSDHRGTPESPGRVVTLILLEDLQGNQRLAEDALEYEFSGYGPAHTWTEQDLTVWGVAYYIEPKNVAAVQEYMEIREQDGYSAHVVHFNVHGYPKNDAFVEGVLSQIPLNDDRSICIESTVYIGTVANESFVGPEHITETSKIIRSSKGPSGRNIDYLRQLTDAVRELDSRGVEDVYLEKLLALSL</sequence>
<keyword evidence="2" id="KW-0456">Lyase</keyword>
<dbReference type="InterPro" id="IPR006840">
    <property type="entry name" value="ChaC"/>
</dbReference>
<organism evidence="3 4">
    <name type="scientific">Metschnikowia bicuspidata</name>
    <dbReference type="NCBI Taxonomy" id="27322"/>
    <lineage>
        <taxon>Eukaryota</taxon>
        <taxon>Fungi</taxon>
        <taxon>Dikarya</taxon>
        <taxon>Ascomycota</taxon>
        <taxon>Saccharomycotina</taxon>
        <taxon>Pichiomycetes</taxon>
        <taxon>Metschnikowiaceae</taxon>
        <taxon>Metschnikowia</taxon>
    </lineage>
</organism>
<protein>
    <recommendedName>
        <fullName evidence="1">glutathione-specific gamma-glutamylcyclotransferase</fullName>
        <ecNumber evidence="1">4.3.2.7</ecNumber>
    </recommendedName>
</protein>
<gene>
    <name evidence="3" type="ORF">METBISCDRAFT_14174</name>
</gene>
<accession>A0A4V1J3A8</accession>
<dbReference type="OrthoDB" id="1933483at2759"/>
<name>A0A4V1J3A8_9ASCO</name>
<dbReference type="InterPro" id="IPR013024">
    <property type="entry name" value="GGCT-like"/>
</dbReference>
<proteinExistence type="predicted"/>
<keyword evidence="4" id="KW-1185">Reference proteome</keyword>
<evidence type="ECO:0000313" key="4">
    <source>
        <dbReference type="Proteomes" id="UP000268321"/>
    </source>
</evidence>
<dbReference type="GO" id="GO:0061928">
    <property type="term" value="F:glutathione specific gamma-glutamylcyclotransferase activity"/>
    <property type="evidence" value="ECO:0007669"/>
    <property type="project" value="UniProtKB-EC"/>
</dbReference>
<dbReference type="CDD" id="cd06661">
    <property type="entry name" value="GGCT_like"/>
    <property type="match status" value="1"/>
</dbReference>
<evidence type="ECO:0000256" key="2">
    <source>
        <dbReference type="ARBA" id="ARBA00023239"/>
    </source>
</evidence>
<dbReference type="Proteomes" id="UP000268321">
    <property type="component" value="Unassembled WGS sequence"/>
</dbReference>